<evidence type="ECO:0000256" key="1">
    <source>
        <dbReference type="SAM" id="MobiDB-lite"/>
    </source>
</evidence>
<organism evidence="3 5">
    <name type="scientific">Rotaria magnacalcarata</name>
    <dbReference type="NCBI Taxonomy" id="392030"/>
    <lineage>
        <taxon>Eukaryota</taxon>
        <taxon>Metazoa</taxon>
        <taxon>Spiralia</taxon>
        <taxon>Gnathifera</taxon>
        <taxon>Rotifera</taxon>
        <taxon>Eurotatoria</taxon>
        <taxon>Bdelloidea</taxon>
        <taxon>Philodinida</taxon>
        <taxon>Philodinidae</taxon>
        <taxon>Rotaria</taxon>
    </lineage>
</organism>
<proteinExistence type="predicted"/>
<dbReference type="EMBL" id="CAJNOW010015853">
    <property type="protein sequence ID" value="CAF1645743.1"/>
    <property type="molecule type" value="Genomic_DNA"/>
</dbReference>
<dbReference type="EMBL" id="CAJOBG010015269">
    <property type="protein sequence ID" value="CAF4302853.1"/>
    <property type="molecule type" value="Genomic_DNA"/>
</dbReference>
<sequence>MLLISRYDATDDQIRWLCSRCHPFEWKEIMTRSSMELSDNKSLNEDEAMSEESSVHDDENEDAVKVEFNDLDEEEEQNPLMDSDIMAKLKDDDDNLGRERGYGWSIPEVGLEKNREKQNFQKRGCVSMDSPQL</sequence>
<dbReference type="AlphaFoldDB" id="A0A816SA03"/>
<keyword evidence="6" id="KW-1185">Reference proteome</keyword>
<dbReference type="EMBL" id="CAJNRF010006690">
    <property type="protein sequence ID" value="CAF2083784.1"/>
    <property type="molecule type" value="Genomic_DNA"/>
</dbReference>
<dbReference type="Proteomes" id="UP000663866">
    <property type="component" value="Unassembled WGS sequence"/>
</dbReference>
<dbReference type="Proteomes" id="UP000663856">
    <property type="component" value="Unassembled WGS sequence"/>
</dbReference>
<evidence type="ECO:0000313" key="6">
    <source>
        <dbReference type="Proteomes" id="UP000663866"/>
    </source>
</evidence>
<dbReference type="OrthoDB" id="10053369at2759"/>
<evidence type="ECO:0000313" key="4">
    <source>
        <dbReference type="EMBL" id="CAF4302853.1"/>
    </source>
</evidence>
<evidence type="ECO:0000313" key="3">
    <source>
        <dbReference type="EMBL" id="CAF2083784.1"/>
    </source>
</evidence>
<gene>
    <name evidence="2" type="ORF">KQP761_LOCUS28968</name>
    <name evidence="4" type="ORF">OVN521_LOCUS31364</name>
    <name evidence="3" type="ORF">WKI299_LOCUS16706</name>
</gene>
<accession>A0A816SA03</accession>
<name>A0A816SA03_9BILA</name>
<evidence type="ECO:0000313" key="2">
    <source>
        <dbReference type="EMBL" id="CAF1645743.1"/>
    </source>
</evidence>
<dbReference type="Proteomes" id="UP000663834">
    <property type="component" value="Unassembled WGS sequence"/>
</dbReference>
<feature type="region of interest" description="Disordered" evidence="1">
    <location>
        <begin position="34"/>
        <end position="85"/>
    </location>
</feature>
<feature type="compositionally biased region" description="Basic and acidic residues" evidence="1">
    <location>
        <begin position="53"/>
        <end position="68"/>
    </location>
</feature>
<comment type="caution">
    <text evidence="3">The sequence shown here is derived from an EMBL/GenBank/DDBJ whole genome shotgun (WGS) entry which is preliminary data.</text>
</comment>
<reference evidence="3" key="1">
    <citation type="submission" date="2021-02" db="EMBL/GenBank/DDBJ databases">
        <authorList>
            <person name="Nowell W R."/>
        </authorList>
    </citation>
    <scope>NUCLEOTIDE SEQUENCE</scope>
</reference>
<protein>
    <submittedName>
        <fullName evidence="3">Uncharacterized protein</fullName>
    </submittedName>
</protein>
<evidence type="ECO:0000313" key="5">
    <source>
        <dbReference type="Proteomes" id="UP000663856"/>
    </source>
</evidence>